<dbReference type="PANTHER" id="PTHR11895:SF7">
    <property type="entry name" value="GLUTAMYL-TRNA(GLN) AMIDOTRANSFERASE SUBUNIT A, MITOCHONDRIAL"/>
    <property type="match status" value="1"/>
</dbReference>
<protein>
    <submittedName>
        <fullName evidence="2">Amidase</fullName>
    </submittedName>
</protein>
<evidence type="ECO:0000313" key="2">
    <source>
        <dbReference type="EMBL" id="MCX2819715.1"/>
    </source>
</evidence>
<dbReference type="PANTHER" id="PTHR11895">
    <property type="entry name" value="TRANSAMIDASE"/>
    <property type="match status" value="1"/>
</dbReference>
<evidence type="ECO:0000313" key="3">
    <source>
        <dbReference type="Proteomes" id="UP001149411"/>
    </source>
</evidence>
<feature type="domain" description="Amidase" evidence="1">
    <location>
        <begin position="23"/>
        <end position="461"/>
    </location>
</feature>
<proteinExistence type="predicted"/>
<dbReference type="InterPro" id="IPR020556">
    <property type="entry name" value="Amidase_CS"/>
</dbReference>
<dbReference type="Gene3D" id="3.90.1300.10">
    <property type="entry name" value="Amidase signature (AS) domain"/>
    <property type="match status" value="1"/>
</dbReference>
<keyword evidence="3" id="KW-1185">Reference proteome</keyword>
<name>A0A9Q4C5V9_9EURY</name>
<dbReference type="EMBL" id="RKLV01000011">
    <property type="protein sequence ID" value="MCX2819715.1"/>
    <property type="molecule type" value="Genomic_DNA"/>
</dbReference>
<comment type="caution">
    <text evidence="2">The sequence shown here is derived from an EMBL/GenBank/DDBJ whole genome shotgun (WGS) entry which is preliminary data.</text>
</comment>
<dbReference type="SUPFAM" id="SSF75304">
    <property type="entry name" value="Amidase signature (AS) enzymes"/>
    <property type="match status" value="1"/>
</dbReference>
<dbReference type="AlphaFoldDB" id="A0A9Q4C5V9"/>
<accession>A0A9Q4C5V9</accession>
<gene>
    <name evidence="2" type="ORF">EGH25_10185</name>
</gene>
<dbReference type="Proteomes" id="UP001149411">
    <property type="component" value="Unassembled WGS sequence"/>
</dbReference>
<dbReference type="Pfam" id="PF01425">
    <property type="entry name" value="Amidase"/>
    <property type="match status" value="1"/>
</dbReference>
<dbReference type="PROSITE" id="PS00571">
    <property type="entry name" value="AMIDASES"/>
    <property type="match status" value="1"/>
</dbReference>
<dbReference type="RefSeq" id="WP_266088234.1">
    <property type="nucleotide sequence ID" value="NZ_RKLV01000011.1"/>
</dbReference>
<sequence>MDVFDSATRIARRVRSGELDPVDVVDAYLRRIDRTGDRTNAYVTVLEDEAREAARDVRGRVEDGEDLPLAGVPVAVKDLSETKEGVRNTKGLAPFADNVADETSVTVRRLQDAGAVVVGMTNTPELGHTVRTDNELQGSTATPFDLERNAGGSSGGSAAALADGLCALATGSDVGGSLRNPASCCGVVSVKPSHGVVPRGNRTNGFRGHTPVGVLGPMARNVRDTAVALDVVAGKDATDPFSVPKEGSYTDAVEEAPDVSELSLAYSPDLDLFAVAPEVREAVEETLSTVEDAGATVERVEVGTPDFGDLTYAYTVAVTTFFATAVDEIDNEYGVDLTEDHVDELPRDLLTLVETGRTNGITEYTRSDFVRTDLYHEIEDTVSRYDALVCPTLATPPLTHDEPMPTEIDGETTNGLPTSWMLSWIFNMTGHPVVNLPAGTADGLPVGAQFVGGTYEETSLLGVARAVERETEWTYPDV</sequence>
<evidence type="ECO:0000259" key="1">
    <source>
        <dbReference type="Pfam" id="PF01425"/>
    </source>
</evidence>
<dbReference type="GO" id="GO:0003824">
    <property type="term" value="F:catalytic activity"/>
    <property type="evidence" value="ECO:0007669"/>
    <property type="project" value="InterPro"/>
</dbReference>
<dbReference type="InterPro" id="IPR000120">
    <property type="entry name" value="Amidase"/>
</dbReference>
<organism evidence="2 3">
    <name type="scientific">Halorutilus salinus</name>
    <dbReference type="NCBI Taxonomy" id="2487751"/>
    <lineage>
        <taxon>Archaea</taxon>
        <taxon>Methanobacteriati</taxon>
        <taxon>Methanobacteriota</taxon>
        <taxon>Stenosarchaea group</taxon>
        <taxon>Halobacteria</taxon>
        <taxon>Halorutilales</taxon>
        <taxon>Halorutilaceae</taxon>
        <taxon>Halorutilus</taxon>
    </lineage>
</organism>
<dbReference type="InterPro" id="IPR036928">
    <property type="entry name" value="AS_sf"/>
</dbReference>
<dbReference type="InterPro" id="IPR023631">
    <property type="entry name" value="Amidase_dom"/>
</dbReference>
<reference evidence="2" key="1">
    <citation type="submission" date="2022-09" db="EMBL/GenBank/DDBJ databases">
        <title>Haloadaptaus new haloarchaeum isolated from saline soil.</title>
        <authorList>
            <person name="Duran-Viseras A."/>
            <person name="Sanchez-Porro C."/>
            <person name="Ventosa A."/>
        </authorList>
    </citation>
    <scope>NUCLEOTIDE SEQUENCE</scope>
    <source>
        <strain evidence="2">F3-133</strain>
    </source>
</reference>